<comment type="caution">
    <text evidence="2">The sequence shown here is derived from an EMBL/GenBank/DDBJ whole genome shotgun (WGS) entry which is preliminary data.</text>
</comment>
<keyword evidence="3" id="KW-1185">Reference proteome</keyword>
<keyword evidence="1" id="KW-1133">Transmembrane helix</keyword>
<accession>A0A292YPU0</accession>
<protein>
    <submittedName>
        <fullName evidence="2">Uncharacterized protein</fullName>
    </submittedName>
</protein>
<sequence>MEDRERALPDLPFLNYHIRVIDASIERVADCHSKNEVINMEWNTVTMSIIGSLVFIVVVLFNFFIAMAMPHEDKNKRRTKRE</sequence>
<name>A0A292YPU0_9BACL</name>
<keyword evidence="1" id="KW-0812">Transmembrane</keyword>
<feature type="transmembrane region" description="Helical" evidence="1">
    <location>
        <begin position="49"/>
        <end position="69"/>
    </location>
</feature>
<gene>
    <name evidence="2" type="ORF">EFBL_2041</name>
</gene>
<dbReference type="Proteomes" id="UP000217785">
    <property type="component" value="Unassembled WGS sequence"/>
</dbReference>
<evidence type="ECO:0000313" key="2">
    <source>
        <dbReference type="EMBL" id="GAX90414.1"/>
    </source>
</evidence>
<reference evidence="3" key="1">
    <citation type="submission" date="2017-07" db="EMBL/GenBank/DDBJ databases">
        <title>Draft genome sequence of Effusibacillus lacus strain skLN1.</title>
        <authorList>
            <person name="Watanabe M."/>
            <person name="Kojima H."/>
            <person name="Fukui M."/>
        </authorList>
    </citation>
    <scope>NUCLEOTIDE SEQUENCE [LARGE SCALE GENOMIC DNA]</scope>
    <source>
        <strain evidence="3">skLN1</strain>
    </source>
</reference>
<dbReference type="EMBL" id="BDUF01000057">
    <property type="protein sequence ID" value="GAX90414.1"/>
    <property type="molecule type" value="Genomic_DNA"/>
</dbReference>
<evidence type="ECO:0000256" key="1">
    <source>
        <dbReference type="SAM" id="Phobius"/>
    </source>
</evidence>
<organism evidence="2 3">
    <name type="scientific">Effusibacillus lacus</name>
    <dbReference type="NCBI Taxonomy" id="1348429"/>
    <lineage>
        <taxon>Bacteria</taxon>
        <taxon>Bacillati</taxon>
        <taxon>Bacillota</taxon>
        <taxon>Bacilli</taxon>
        <taxon>Bacillales</taxon>
        <taxon>Alicyclobacillaceae</taxon>
        <taxon>Effusibacillus</taxon>
    </lineage>
</organism>
<proteinExistence type="predicted"/>
<dbReference type="AlphaFoldDB" id="A0A292YPU0"/>
<evidence type="ECO:0000313" key="3">
    <source>
        <dbReference type="Proteomes" id="UP000217785"/>
    </source>
</evidence>
<keyword evidence="1" id="KW-0472">Membrane</keyword>